<evidence type="ECO:0000313" key="1">
    <source>
        <dbReference type="EMBL" id="KAK0504486.1"/>
    </source>
</evidence>
<accession>A0AA39QMD3</accession>
<dbReference type="EMBL" id="JAUEPU010000003">
    <property type="protein sequence ID" value="KAK0504486.1"/>
    <property type="molecule type" value="Genomic_DNA"/>
</dbReference>
<dbReference type="AlphaFoldDB" id="A0AA39QMD3"/>
<keyword evidence="2" id="KW-1185">Reference proteome</keyword>
<reference evidence="1" key="1">
    <citation type="submission" date="2023-06" db="EMBL/GenBank/DDBJ databases">
        <authorList>
            <consortium name="Lawrence Berkeley National Laboratory"/>
            <person name="Ahrendt S."/>
            <person name="Sahu N."/>
            <person name="Indic B."/>
            <person name="Wong-Bajracharya J."/>
            <person name="Merenyi Z."/>
            <person name="Ke H.-M."/>
            <person name="Monk M."/>
            <person name="Kocsube S."/>
            <person name="Drula E."/>
            <person name="Lipzen A."/>
            <person name="Balint B."/>
            <person name="Henrissat B."/>
            <person name="Andreopoulos B."/>
            <person name="Martin F.M."/>
            <person name="Harder C.B."/>
            <person name="Rigling D."/>
            <person name="Ford K.L."/>
            <person name="Foster G.D."/>
            <person name="Pangilinan J."/>
            <person name="Papanicolaou A."/>
            <person name="Barry K."/>
            <person name="LaButti K."/>
            <person name="Viragh M."/>
            <person name="Koriabine M."/>
            <person name="Yan M."/>
            <person name="Riley R."/>
            <person name="Champramary S."/>
            <person name="Plett K.L."/>
            <person name="Tsai I.J."/>
            <person name="Slot J."/>
            <person name="Sipos G."/>
            <person name="Plett J."/>
            <person name="Nagy L.G."/>
            <person name="Grigoriev I.V."/>
        </authorList>
    </citation>
    <scope>NUCLEOTIDE SEQUENCE</scope>
    <source>
        <strain evidence="1">HWK02</strain>
    </source>
</reference>
<dbReference type="Proteomes" id="UP001175228">
    <property type="component" value="Unassembled WGS sequence"/>
</dbReference>
<comment type="caution">
    <text evidence="1">The sequence shown here is derived from an EMBL/GenBank/DDBJ whole genome shotgun (WGS) entry which is preliminary data.</text>
</comment>
<protein>
    <submittedName>
        <fullName evidence="1">Uncharacterized protein</fullName>
    </submittedName>
</protein>
<evidence type="ECO:0000313" key="2">
    <source>
        <dbReference type="Proteomes" id="UP001175228"/>
    </source>
</evidence>
<name>A0AA39QMD3_9AGAR</name>
<proteinExistence type="predicted"/>
<organism evidence="1 2">
    <name type="scientific">Armillaria luteobubalina</name>
    <dbReference type="NCBI Taxonomy" id="153913"/>
    <lineage>
        <taxon>Eukaryota</taxon>
        <taxon>Fungi</taxon>
        <taxon>Dikarya</taxon>
        <taxon>Basidiomycota</taxon>
        <taxon>Agaricomycotina</taxon>
        <taxon>Agaricomycetes</taxon>
        <taxon>Agaricomycetidae</taxon>
        <taxon>Agaricales</taxon>
        <taxon>Marasmiineae</taxon>
        <taxon>Physalacriaceae</taxon>
        <taxon>Armillaria</taxon>
    </lineage>
</organism>
<sequence>MPTRCLSRSKRAHPISIRKVLNDFQKEKAHIPIVKDVWACWSILDSLQAVRDPRTSEPRVPLLTNSVMQCGDQLQNGKDTVHAVPELISHDVTGKAKVVVMVERKDDESHFGQLTKHGNADLAEAQVGTSTRQHIQESNTQNSRDEKVTEIVSTQNLCCQRSWWWWWWWYRHKVPIRNGRAHSPDMAVPCAVATKAHAVVITLLSASRGLEYLCGVQTKRK</sequence>
<gene>
    <name evidence="1" type="ORF">EDD18DRAFT_1413215</name>
</gene>